<gene>
    <name evidence="1" type="ORF">Cri9333_4980</name>
</gene>
<dbReference type="RefSeq" id="WP_015180093.1">
    <property type="nucleotide sequence ID" value="NC_019737.1"/>
</dbReference>
<dbReference type="Proteomes" id="UP000010472">
    <property type="component" value="Plasmid pCRI9333.07"/>
</dbReference>
<dbReference type="KEGG" id="cep:Cri9333_4980"/>
<dbReference type="HOGENOM" id="CLU_3006587_0_0_3"/>
<evidence type="ECO:0000313" key="2">
    <source>
        <dbReference type="Proteomes" id="UP000010472"/>
    </source>
</evidence>
<dbReference type="EMBL" id="CP003627">
    <property type="protein sequence ID" value="AFZ15735.1"/>
    <property type="molecule type" value="Genomic_DNA"/>
</dbReference>
<geneLocation type="plasmid" evidence="1 2">
    <name>pCRI9333.07</name>
</geneLocation>
<dbReference type="AlphaFoldDB" id="K9W8C9"/>
<evidence type="ECO:0000313" key="1">
    <source>
        <dbReference type="EMBL" id="AFZ15735.1"/>
    </source>
</evidence>
<keyword evidence="2" id="KW-1185">Reference proteome</keyword>
<accession>K9W8C9</accession>
<protein>
    <submittedName>
        <fullName evidence="1">Uncharacterized protein</fullName>
    </submittedName>
</protein>
<organism evidence="1 2">
    <name type="scientific">Crinalium epipsammum PCC 9333</name>
    <dbReference type="NCBI Taxonomy" id="1173022"/>
    <lineage>
        <taxon>Bacteria</taxon>
        <taxon>Bacillati</taxon>
        <taxon>Cyanobacteriota</taxon>
        <taxon>Cyanophyceae</taxon>
        <taxon>Gomontiellales</taxon>
        <taxon>Gomontiellaceae</taxon>
        <taxon>Crinalium</taxon>
    </lineage>
</organism>
<sequence length="56" mass="6420">MDCIRQYRVATSNIYSELGDLKGCNIADHAPFHNNEYFEQGYKSYPNTAIAVFTQN</sequence>
<name>K9W8C9_9CYAN</name>
<keyword evidence="1" id="KW-0614">Plasmid</keyword>
<reference evidence="1 2" key="1">
    <citation type="submission" date="2012-06" db="EMBL/GenBank/DDBJ databases">
        <title>Finished plasmid 7 of genome of Crinalium epipsammum PCC 9333.</title>
        <authorList>
            <consortium name="US DOE Joint Genome Institute"/>
            <person name="Gugger M."/>
            <person name="Coursin T."/>
            <person name="Rippka R."/>
            <person name="Tandeau De Marsac N."/>
            <person name="Huntemann M."/>
            <person name="Wei C.-L."/>
            <person name="Han J."/>
            <person name="Detter J.C."/>
            <person name="Han C."/>
            <person name="Tapia R."/>
            <person name="Davenport K."/>
            <person name="Daligault H."/>
            <person name="Erkkila T."/>
            <person name="Gu W."/>
            <person name="Munk A.C.C."/>
            <person name="Teshima H."/>
            <person name="Xu Y."/>
            <person name="Chain P."/>
            <person name="Chen A."/>
            <person name="Krypides N."/>
            <person name="Mavromatis K."/>
            <person name="Markowitz V."/>
            <person name="Szeto E."/>
            <person name="Ivanova N."/>
            <person name="Mikhailova N."/>
            <person name="Ovchinnikova G."/>
            <person name="Pagani I."/>
            <person name="Pati A."/>
            <person name="Goodwin L."/>
            <person name="Peters L."/>
            <person name="Pitluck S."/>
            <person name="Woyke T."/>
            <person name="Kerfeld C."/>
        </authorList>
    </citation>
    <scope>NUCLEOTIDE SEQUENCE [LARGE SCALE GENOMIC DNA]</scope>
    <source>
        <strain evidence="1 2">PCC 9333</strain>
        <plasmid evidence="2">Plasmid pCRI9333.07</plasmid>
    </source>
</reference>
<proteinExistence type="predicted"/>